<evidence type="ECO:0000313" key="6">
    <source>
        <dbReference type="Proteomes" id="UP001549164"/>
    </source>
</evidence>
<evidence type="ECO:0000313" key="5">
    <source>
        <dbReference type="EMBL" id="MET3601495.1"/>
    </source>
</evidence>
<evidence type="ECO:0000256" key="2">
    <source>
        <dbReference type="ARBA" id="ARBA00023125"/>
    </source>
</evidence>
<dbReference type="EMBL" id="JBEPLY010000014">
    <property type="protein sequence ID" value="MET3601495.1"/>
    <property type="molecule type" value="Genomic_DNA"/>
</dbReference>
<protein>
    <submittedName>
        <fullName evidence="5">AraC-like DNA-binding protein</fullName>
    </submittedName>
</protein>
<dbReference type="SUPFAM" id="SSF51215">
    <property type="entry name" value="Regulatory protein AraC"/>
    <property type="match status" value="1"/>
</dbReference>
<dbReference type="PROSITE" id="PS01124">
    <property type="entry name" value="HTH_ARAC_FAMILY_2"/>
    <property type="match status" value="1"/>
</dbReference>
<dbReference type="InterPro" id="IPR018060">
    <property type="entry name" value="HTH_AraC"/>
</dbReference>
<gene>
    <name evidence="5" type="ORF">ABID12_003455</name>
</gene>
<dbReference type="SUPFAM" id="SSF46689">
    <property type="entry name" value="Homeodomain-like"/>
    <property type="match status" value="2"/>
</dbReference>
<reference evidence="5 6" key="1">
    <citation type="submission" date="2024-06" db="EMBL/GenBank/DDBJ databases">
        <title>Genomic Encyclopedia of Type Strains, Phase IV (KMG-IV): sequencing the most valuable type-strain genomes for metagenomic binning, comparative biology and taxonomic classification.</title>
        <authorList>
            <person name="Goeker M."/>
        </authorList>
    </citation>
    <scope>NUCLEOTIDE SEQUENCE [LARGE SCALE GENOMIC DNA]</scope>
    <source>
        <strain evidence="5 6">DSM 28102</strain>
    </source>
</reference>
<keyword evidence="6" id="KW-1185">Reference proteome</keyword>
<comment type="caution">
    <text evidence="5">The sequence shown here is derived from an EMBL/GenBank/DDBJ whole genome shotgun (WGS) entry which is preliminary data.</text>
</comment>
<feature type="domain" description="HTH araC/xylS-type" evidence="4">
    <location>
        <begin position="197"/>
        <end position="294"/>
    </location>
</feature>
<dbReference type="PANTHER" id="PTHR46796">
    <property type="entry name" value="HTH-TYPE TRANSCRIPTIONAL ACTIVATOR RHAS-RELATED"/>
    <property type="match status" value="1"/>
</dbReference>
<evidence type="ECO:0000256" key="1">
    <source>
        <dbReference type="ARBA" id="ARBA00023015"/>
    </source>
</evidence>
<sequence length="300" mass="32384">MNANSGMGFDGSTATLARQAEGDLERSCRRDAIVTAPAEDGIERIEARFSGNVFSPHRHDTYALGLTIAGVQTFSYRGAARFSTPGRLIILSPDELHDGGAGGEDGLVYRMLYISPDRISAALENMSRFRSLPFVQAPVVDDPGLCSSLTEALGELDTEMGELKCDDLTAEIAGHLLRLGDAGAQGTGGPLARKALLRCRDYLAESVETNIGSETLEALCGLDRFSLSRQFRAAFGTSPHRFLVQRRLQRAKALIASGETLAEAALSAGFADQSHMTRHFRKTYGMTPGRFQALTTARPR</sequence>
<dbReference type="SMART" id="SM00342">
    <property type="entry name" value="HTH_ARAC"/>
    <property type="match status" value="1"/>
</dbReference>
<dbReference type="Gene3D" id="1.10.10.60">
    <property type="entry name" value="Homeodomain-like"/>
    <property type="match status" value="1"/>
</dbReference>
<organism evidence="5 6">
    <name type="scientific">Martelella mangrovi</name>
    <dbReference type="NCBI Taxonomy" id="1397477"/>
    <lineage>
        <taxon>Bacteria</taxon>
        <taxon>Pseudomonadati</taxon>
        <taxon>Pseudomonadota</taxon>
        <taxon>Alphaproteobacteria</taxon>
        <taxon>Hyphomicrobiales</taxon>
        <taxon>Aurantimonadaceae</taxon>
        <taxon>Martelella</taxon>
    </lineage>
</organism>
<keyword evidence="3" id="KW-0804">Transcription</keyword>
<evidence type="ECO:0000256" key="3">
    <source>
        <dbReference type="ARBA" id="ARBA00023163"/>
    </source>
</evidence>
<dbReference type="Pfam" id="PF02311">
    <property type="entry name" value="AraC_binding"/>
    <property type="match status" value="1"/>
</dbReference>
<dbReference type="Proteomes" id="UP001549164">
    <property type="component" value="Unassembled WGS sequence"/>
</dbReference>
<dbReference type="Pfam" id="PF12833">
    <property type="entry name" value="HTH_18"/>
    <property type="match status" value="1"/>
</dbReference>
<dbReference type="PANTHER" id="PTHR46796:SF2">
    <property type="entry name" value="TRANSCRIPTIONAL REGULATORY PROTEIN"/>
    <property type="match status" value="1"/>
</dbReference>
<name>A0ABV2IEZ9_9HYPH</name>
<dbReference type="RefSeq" id="WP_354435342.1">
    <property type="nucleotide sequence ID" value="NZ_JBEPLY010000014.1"/>
</dbReference>
<dbReference type="InterPro" id="IPR003313">
    <property type="entry name" value="AraC-bd"/>
</dbReference>
<keyword evidence="1" id="KW-0805">Transcription regulation</keyword>
<dbReference type="InterPro" id="IPR050204">
    <property type="entry name" value="AraC_XylS_family_regulators"/>
</dbReference>
<dbReference type="InterPro" id="IPR037923">
    <property type="entry name" value="HTH-like"/>
</dbReference>
<accession>A0ABV2IEZ9</accession>
<proteinExistence type="predicted"/>
<keyword evidence="2" id="KW-0238">DNA-binding</keyword>
<evidence type="ECO:0000259" key="4">
    <source>
        <dbReference type="PROSITE" id="PS01124"/>
    </source>
</evidence>
<dbReference type="InterPro" id="IPR009057">
    <property type="entry name" value="Homeodomain-like_sf"/>
</dbReference>